<evidence type="ECO:0000256" key="2">
    <source>
        <dbReference type="ARBA" id="ARBA00022730"/>
    </source>
</evidence>
<dbReference type="FunFam" id="3.30.300.20:FF:000001">
    <property type="entry name" value="30S ribosomal protein S3"/>
    <property type="match status" value="1"/>
</dbReference>
<sequence>MGQKVNPISLRIGITEDWRSRWYAGKKKFGKLLVEDQKIRKYIKKNYRFTGIPKIIIERTRDEEVRVILYTARPGLIIGRKGAEIEKLKDTTEKLVGKTVDIRIQEIDKPELEAQLVAENIAEQLQKRAAFRRTIKKAIDITMGMGAKGVKVQISGRLGGAEIARTEGSTVGSIPLHTLRANIDYGFAESLTKYGTIGVKVWIFKGLIELGKEDKNAVDAEKGKI</sequence>
<dbReference type="PANTHER" id="PTHR11760:SF19">
    <property type="entry name" value="SMALL RIBOSOMAL SUBUNIT PROTEIN US3C"/>
    <property type="match status" value="1"/>
</dbReference>
<evidence type="ECO:0000256" key="4">
    <source>
        <dbReference type="ARBA" id="ARBA00022980"/>
    </source>
</evidence>
<dbReference type="NCBIfam" id="TIGR01009">
    <property type="entry name" value="rpsC_bact"/>
    <property type="match status" value="1"/>
</dbReference>
<keyword evidence="4" id="KW-0689">Ribosomal protein</keyword>
<dbReference type="Gene3D" id="3.30.300.20">
    <property type="match status" value="1"/>
</dbReference>
<dbReference type="PROSITE" id="PS50084">
    <property type="entry name" value="KH_TYPE_1"/>
    <property type="match status" value="1"/>
</dbReference>
<dbReference type="InterPro" id="IPR004087">
    <property type="entry name" value="KH_dom"/>
</dbReference>
<dbReference type="EMBL" id="LAZR01036242">
    <property type="protein sequence ID" value="KKL25367.1"/>
    <property type="molecule type" value="Genomic_DNA"/>
</dbReference>
<organism evidence="7">
    <name type="scientific">marine sediment metagenome</name>
    <dbReference type="NCBI Taxonomy" id="412755"/>
    <lineage>
        <taxon>unclassified sequences</taxon>
        <taxon>metagenomes</taxon>
        <taxon>ecological metagenomes</taxon>
    </lineage>
</organism>
<dbReference type="HAMAP" id="MF_01309_B">
    <property type="entry name" value="Ribosomal_uS3_B"/>
    <property type="match status" value="1"/>
</dbReference>
<evidence type="ECO:0000256" key="1">
    <source>
        <dbReference type="ARBA" id="ARBA00010761"/>
    </source>
</evidence>
<dbReference type="InterPro" id="IPR015946">
    <property type="entry name" value="KH_dom-like_a/b"/>
</dbReference>
<dbReference type="SMART" id="SM00322">
    <property type="entry name" value="KH"/>
    <property type="match status" value="1"/>
</dbReference>
<evidence type="ECO:0000259" key="6">
    <source>
        <dbReference type="PROSITE" id="PS50823"/>
    </source>
</evidence>
<dbReference type="AlphaFoldDB" id="A0A0F9CFZ4"/>
<dbReference type="GO" id="GO:0022627">
    <property type="term" value="C:cytosolic small ribosomal subunit"/>
    <property type="evidence" value="ECO:0007669"/>
    <property type="project" value="TreeGrafter"/>
</dbReference>
<keyword evidence="2" id="KW-0699">rRNA-binding</keyword>
<evidence type="ECO:0000313" key="7">
    <source>
        <dbReference type="EMBL" id="KKL25367.1"/>
    </source>
</evidence>
<evidence type="ECO:0000256" key="5">
    <source>
        <dbReference type="ARBA" id="ARBA00023274"/>
    </source>
</evidence>
<proteinExistence type="inferred from homology"/>
<dbReference type="PANTHER" id="PTHR11760">
    <property type="entry name" value="30S/40S RIBOSOMAL PROTEIN S3"/>
    <property type="match status" value="1"/>
</dbReference>
<dbReference type="Gene3D" id="3.30.1140.32">
    <property type="entry name" value="Ribosomal protein S3, C-terminal domain"/>
    <property type="match status" value="1"/>
</dbReference>
<dbReference type="SUPFAM" id="SSF54814">
    <property type="entry name" value="Prokaryotic type KH domain (KH-domain type II)"/>
    <property type="match status" value="1"/>
</dbReference>
<dbReference type="PROSITE" id="PS50823">
    <property type="entry name" value="KH_TYPE_2"/>
    <property type="match status" value="1"/>
</dbReference>
<dbReference type="InterPro" id="IPR018280">
    <property type="entry name" value="Ribosomal_uS3_CS"/>
</dbReference>
<gene>
    <name evidence="7" type="ORF">LCGC14_2406040</name>
</gene>
<comment type="similarity">
    <text evidence="1">Belongs to the universal ribosomal protein uS3 family.</text>
</comment>
<dbReference type="InterPro" id="IPR004044">
    <property type="entry name" value="KH_dom_type_2"/>
</dbReference>
<dbReference type="InterPro" id="IPR001351">
    <property type="entry name" value="Ribosomal_uS3_C"/>
</dbReference>
<dbReference type="Pfam" id="PF00189">
    <property type="entry name" value="Ribosomal_S3_C"/>
    <property type="match status" value="1"/>
</dbReference>
<keyword evidence="3" id="KW-0694">RNA-binding</keyword>
<feature type="domain" description="KH type-2" evidence="6">
    <location>
        <begin position="39"/>
        <end position="108"/>
    </location>
</feature>
<dbReference type="GO" id="GO:0019843">
    <property type="term" value="F:rRNA binding"/>
    <property type="evidence" value="ECO:0007669"/>
    <property type="project" value="UniProtKB-KW"/>
</dbReference>
<dbReference type="InterPro" id="IPR005704">
    <property type="entry name" value="Ribosomal_uS3_bac-typ"/>
</dbReference>
<reference evidence="7" key="1">
    <citation type="journal article" date="2015" name="Nature">
        <title>Complex archaea that bridge the gap between prokaryotes and eukaryotes.</title>
        <authorList>
            <person name="Spang A."/>
            <person name="Saw J.H."/>
            <person name="Jorgensen S.L."/>
            <person name="Zaremba-Niedzwiedzka K."/>
            <person name="Martijn J."/>
            <person name="Lind A.E."/>
            <person name="van Eijk R."/>
            <person name="Schleper C."/>
            <person name="Guy L."/>
            <person name="Ettema T.J."/>
        </authorList>
    </citation>
    <scope>NUCLEOTIDE SEQUENCE</scope>
</reference>
<dbReference type="GO" id="GO:0006412">
    <property type="term" value="P:translation"/>
    <property type="evidence" value="ECO:0007669"/>
    <property type="project" value="InterPro"/>
</dbReference>
<dbReference type="GO" id="GO:0003735">
    <property type="term" value="F:structural constituent of ribosome"/>
    <property type="evidence" value="ECO:0007669"/>
    <property type="project" value="InterPro"/>
</dbReference>
<accession>A0A0F9CFZ4</accession>
<dbReference type="Pfam" id="PF07650">
    <property type="entry name" value="KH_2"/>
    <property type="match status" value="1"/>
</dbReference>
<name>A0A0F9CFZ4_9ZZZZ</name>
<dbReference type="InterPro" id="IPR009019">
    <property type="entry name" value="KH_sf_prok-type"/>
</dbReference>
<dbReference type="SUPFAM" id="SSF54821">
    <property type="entry name" value="Ribosomal protein S3 C-terminal domain"/>
    <property type="match status" value="1"/>
</dbReference>
<dbReference type="InterPro" id="IPR057258">
    <property type="entry name" value="Ribosomal_uS3"/>
</dbReference>
<dbReference type="InterPro" id="IPR036419">
    <property type="entry name" value="Ribosomal_S3_C_sf"/>
</dbReference>
<keyword evidence="5" id="KW-0687">Ribonucleoprotein</keyword>
<protein>
    <recommendedName>
        <fullName evidence="6">KH type-2 domain-containing protein</fullName>
    </recommendedName>
</protein>
<dbReference type="PROSITE" id="PS00548">
    <property type="entry name" value="RIBOSOMAL_S3"/>
    <property type="match status" value="1"/>
</dbReference>
<dbReference type="CDD" id="cd02412">
    <property type="entry name" value="KH-II_30S_S3"/>
    <property type="match status" value="1"/>
</dbReference>
<evidence type="ECO:0000256" key="3">
    <source>
        <dbReference type="ARBA" id="ARBA00022884"/>
    </source>
</evidence>
<comment type="caution">
    <text evidence="7">The sequence shown here is derived from an EMBL/GenBank/DDBJ whole genome shotgun (WGS) entry which is preliminary data.</text>
</comment>